<dbReference type="EC" id="2.1.2.10" evidence="2"/>
<dbReference type="Pfam" id="PF08669">
    <property type="entry name" value="GCV_T_C"/>
    <property type="match status" value="1"/>
</dbReference>
<keyword evidence="3" id="KW-0032">Aminotransferase</keyword>
<dbReference type="Gene3D" id="2.40.30.110">
    <property type="entry name" value="Aminomethyltransferase beta-barrel domains"/>
    <property type="match status" value="1"/>
</dbReference>
<evidence type="ECO:0000256" key="5">
    <source>
        <dbReference type="ARBA" id="ARBA00031395"/>
    </source>
</evidence>
<dbReference type="Proteomes" id="UP001319883">
    <property type="component" value="Unassembled WGS sequence"/>
</dbReference>
<dbReference type="PANTHER" id="PTHR43757">
    <property type="entry name" value="AMINOMETHYLTRANSFERASE"/>
    <property type="match status" value="1"/>
</dbReference>
<dbReference type="InterPro" id="IPR006222">
    <property type="entry name" value="GCVT_N"/>
</dbReference>
<evidence type="ECO:0000256" key="6">
    <source>
        <dbReference type="ARBA" id="ARBA00047665"/>
    </source>
</evidence>
<dbReference type="NCBIfam" id="NF001567">
    <property type="entry name" value="PRK00389.1"/>
    <property type="match status" value="1"/>
</dbReference>
<comment type="caution">
    <text evidence="9">The sequence shown here is derived from an EMBL/GenBank/DDBJ whole genome shotgun (WGS) entry which is preliminary data.</text>
</comment>
<organism evidence="9 10">
    <name type="scientific">Modicisalibacter tunisiensis</name>
    <dbReference type="NCBI Taxonomy" id="390637"/>
    <lineage>
        <taxon>Bacteria</taxon>
        <taxon>Pseudomonadati</taxon>
        <taxon>Pseudomonadota</taxon>
        <taxon>Gammaproteobacteria</taxon>
        <taxon>Oceanospirillales</taxon>
        <taxon>Halomonadaceae</taxon>
        <taxon>Modicisalibacter</taxon>
    </lineage>
</organism>
<dbReference type="Gene3D" id="4.10.1250.10">
    <property type="entry name" value="Aminomethyltransferase fragment"/>
    <property type="match status" value="1"/>
</dbReference>
<dbReference type="InterPro" id="IPR029043">
    <property type="entry name" value="GcvT/YgfZ_C"/>
</dbReference>
<accession>A0ABS7X1D7</accession>
<reference evidence="9 10" key="1">
    <citation type="submission" date="2021-05" db="EMBL/GenBank/DDBJ databases">
        <title>Petroleum and Energy Research Collection (APPE): ex situ preservation of microbial diversity associated with the oil industry and exploitation of its biotechnological potential.</title>
        <authorList>
            <person name="Paixao C.T.M."/>
            <person name="Gomes M.B."/>
            <person name="Oliveira V.M."/>
        </authorList>
    </citation>
    <scope>NUCLEOTIDE SEQUENCE [LARGE SCALE GENOMIC DNA]</scope>
    <source>
        <strain evidence="9 10">LIT2</strain>
    </source>
</reference>
<dbReference type="Gene3D" id="3.30.1360.120">
    <property type="entry name" value="Probable tRNA modification gtpase trme, domain 1"/>
    <property type="match status" value="1"/>
</dbReference>
<evidence type="ECO:0000259" key="8">
    <source>
        <dbReference type="Pfam" id="PF08669"/>
    </source>
</evidence>
<evidence type="ECO:0000256" key="1">
    <source>
        <dbReference type="ARBA" id="ARBA00008609"/>
    </source>
</evidence>
<comment type="similarity">
    <text evidence="1">Belongs to the GcvT family.</text>
</comment>
<dbReference type="InterPro" id="IPR028896">
    <property type="entry name" value="GcvT/YgfZ/DmdA"/>
</dbReference>
<dbReference type="Pfam" id="PF01571">
    <property type="entry name" value="GCV_T"/>
    <property type="match status" value="1"/>
</dbReference>
<keyword evidence="10" id="KW-1185">Reference proteome</keyword>
<dbReference type="Gene3D" id="3.30.70.1400">
    <property type="entry name" value="Aminomethyltransferase beta-barrel domains"/>
    <property type="match status" value="1"/>
</dbReference>
<sequence length="370" mass="39911">MTELNRTPLHDLHLELGGKMVEFAGYHMPVQFPLGVKKEHEHTRAECGLFDVSHMGQVVVRGPEPARALESLVCADIVGLETGQQRYALFTGTEGGILDDLMVVNAGDHLYLVVNAACKAQDIAHLRTGLGGEYSVEELDRGLLALQGPKAASVMERLCPAACELVFMQHARFEIDGMAVWISRSGYTGEDGFEISVAAEDAERLARRLLAEAEVESIGLGARDSLRLEAGLCLYGHDIDQTTTPIEAGLIWAIGKARRAGGEREAGFIGADIILHQLQARDHRRKRVGLLGEGRAPVREGAELFDEAGHSLGHVTSGGFGPTVGKPVAMGYVTIDAAEIGNVVYAEVRGKRLPMTVSKMPFVTPGYHRG</sequence>
<dbReference type="InterPro" id="IPR027266">
    <property type="entry name" value="TrmE/GcvT-like"/>
</dbReference>
<feature type="domain" description="GCVT N-terminal" evidence="7">
    <location>
        <begin position="9"/>
        <end position="256"/>
    </location>
</feature>
<feature type="domain" description="Aminomethyltransferase C-terminal" evidence="8">
    <location>
        <begin position="285"/>
        <end position="363"/>
    </location>
</feature>
<dbReference type="PANTHER" id="PTHR43757:SF2">
    <property type="entry name" value="AMINOMETHYLTRANSFERASE, MITOCHONDRIAL"/>
    <property type="match status" value="1"/>
</dbReference>
<proteinExistence type="inferred from homology"/>
<dbReference type="InterPro" id="IPR013977">
    <property type="entry name" value="GcvT_C"/>
</dbReference>
<evidence type="ECO:0000313" key="10">
    <source>
        <dbReference type="Proteomes" id="UP001319883"/>
    </source>
</evidence>
<dbReference type="InterPro" id="IPR006223">
    <property type="entry name" value="GcvT"/>
</dbReference>
<evidence type="ECO:0000313" key="9">
    <source>
        <dbReference type="EMBL" id="MBZ9568380.1"/>
    </source>
</evidence>
<dbReference type="PIRSF" id="PIRSF006487">
    <property type="entry name" value="GcvT"/>
    <property type="match status" value="1"/>
</dbReference>
<evidence type="ECO:0000256" key="3">
    <source>
        <dbReference type="ARBA" id="ARBA00022576"/>
    </source>
</evidence>
<dbReference type="SUPFAM" id="SSF103025">
    <property type="entry name" value="Folate-binding domain"/>
    <property type="match status" value="1"/>
</dbReference>
<evidence type="ECO:0000259" key="7">
    <source>
        <dbReference type="Pfam" id="PF01571"/>
    </source>
</evidence>
<gene>
    <name evidence="9" type="primary">gcvT</name>
    <name evidence="9" type="ORF">KGQ91_11945</name>
</gene>
<protein>
    <recommendedName>
        <fullName evidence="2">aminomethyltransferase</fullName>
        <ecNumber evidence="2">2.1.2.10</ecNumber>
    </recommendedName>
    <alternativeName>
        <fullName evidence="5">Glycine cleavage system T protein</fullName>
    </alternativeName>
</protein>
<keyword evidence="4 9" id="KW-0808">Transferase</keyword>
<evidence type="ECO:0000256" key="4">
    <source>
        <dbReference type="ARBA" id="ARBA00022679"/>
    </source>
</evidence>
<dbReference type="RefSeq" id="WP_224421061.1">
    <property type="nucleotide sequence ID" value="NZ_JAGXFD010000001.1"/>
</dbReference>
<dbReference type="NCBIfam" id="TIGR00528">
    <property type="entry name" value="gcvT"/>
    <property type="match status" value="1"/>
</dbReference>
<comment type="catalytic activity">
    <reaction evidence="6">
        <text>N(6)-[(R)-S(8)-aminomethyldihydrolipoyl]-L-lysyl-[protein] + (6S)-5,6,7,8-tetrahydrofolate = N(6)-[(R)-dihydrolipoyl]-L-lysyl-[protein] + (6R)-5,10-methylene-5,6,7,8-tetrahydrofolate + NH4(+)</text>
        <dbReference type="Rhea" id="RHEA:16945"/>
        <dbReference type="Rhea" id="RHEA-COMP:10475"/>
        <dbReference type="Rhea" id="RHEA-COMP:10492"/>
        <dbReference type="ChEBI" id="CHEBI:15636"/>
        <dbReference type="ChEBI" id="CHEBI:28938"/>
        <dbReference type="ChEBI" id="CHEBI:57453"/>
        <dbReference type="ChEBI" id="CHEBI:83100"/>
        <dbReference type="ChEBI" id="CHEBI:83143"/>
        <dbReference type="EC" id="2.1.2.10"/>
    </reaction>
</comment>
<name>A0ABS7X1D7_9GAMM</name>
<dbReference type="GO" id="GO:0004047">
    <property type="term" value="F:aminomethyltransferase activity"/>
    <property type="evidence" value="ECO:0007669"/>
    <property type="project" value="UniProtKB-EC"/>
</dbReference>
<dbReference type="SUPFAM" id="SSF101790">
    <property type="entry name" value="Aminomethyltransferase beta-barrel domain"/>
    <property type="match status" value="1"/>
</dbReference>
<dbReference type="NCBIfam" id="NF010093">
    <property type="entry name" value="PRK13579.1"/>
    <property type="match status" value="1"/>
</dbReference>
<evidence type="ECO:0000256" key="2">
    <source>
        <dbReference type="ARBA" id="ARBA00012616"/>
    </source>
</evidence>
<dbReference type="EMBL" id="JAGXFD010000001">
    <property type="protein sequence ID" value="MBZ9568380.1"/>
    <property type="molecule type" value="Genomic_DNA"/>
</dbReference>